<gene>
    <name evidence="2" type="ORF">ALECFALPRED_006538</name>
</gene>
<reference evidence="2" key="1">
    <citation type="submission" date="2021-03" db="EMBL/GenBank/DDBJ databases">
        <authorList>
            <person name="Tagirdzhanova G."/>
        </authorList>
    </citation>
    <scope>NUCLEOTIDE SEQUENCE</scope>
</reference>
<organism evidence="2 3">
    <name type="scientific">Alectoria fallacina</name>
    <dbReference type="NCBI Taxonomy" id="1903189"/>
    <lineage>
        <taxon>Eukaryota</taxon>
        <taxon>Fungi</taxon>
        <taxon>Dikarya</taxon>
        <taxon>Ascomycota</taxon>
        <taxon>Pezizomycotina</taxon>
        <taxon>Lecanoromycetes</taxon>
        <taxon>OSLEUM clade</taxon>
        <taxon>Lecanoromycetidae</taxon>
        <taxon>Lecanorales</taxon>
        <taxon>Lecanorineae</taxon>
        <taxon>Parmeliaceae</taxon>
        <taxon>Alectoria</taxon>
    </lineage>
</organism>
<name>A0A8H3GA16_9LECA</name>
<sequence length="95" mass="10665">MASNLVELVNEYYEARKPYTHMVREAHANLPANNPSTKDHTSTIEPSDMVREPSFSMSPKIPHDEIEAVFGKLEAAKMEYAQGKKSTGNASREKK</sequence>
<dbReference type="AlphaFoldDB" id="A0A8H3GA16"/>
<protein>
    <submittedName>
        <fullName evidence="2">Uncharacterized protein</fullName>
    </submittedName>
</protein>
<dbReference type="OrthoDB" id="5385447at2759"/>
<feature type="region of interest" description="Disordered" evidence="1">
    <location>
        <begin position="29"/>
        <end position="60"/>
    </location>
</feature>
<evidence type="ECO:0000313" key="3">
    <source>
        <dbReference type="Proteomes" id="UP000664203"/>
    </source>
</evidence>
<comment type="caution">
    <text evidence="2">The sequence shown here is derived from an EMBL/GenBank/DDBJ whole genome shotgun (WGS) entry which is preliminary data.</text>
</comment>
<keyword evidence="3" id="KW-1185">Reference proteome</keyword>
<proteinExistence type="predicted"/>
<evidence type="ECO:0000313" key="2">
    <source>
        <dbReference type="EMBL" id="CAF9935736.1"/>
    </source>
</evidence>
<dbReference type="Proteomes" id="UP000664203">
    <property type="component" value="Unassembled WGS sequence"/>
</dbReference>
<evidence type="ECO:0000256" key="1">
    <source>
        <dbReference type="SAM" id="MobiDB-lite"/>
    </source>
</evidence>
<accession>A0A8H3GA16</accession>
<dbReference type="EMBL" id="CAJPDR010000417">
    <property type="protein sequence ID" value="CAF9935736.1"/>
    <property type="molecule type" value="Genomic_DNA"/>
</dbReference>